<proteinExistence type="predicted"/>
<dbReference type="FunCoup" id="A0A0Q3ITB1">
    <property type="interactions" value="234"/>
</dbReference>
<evidence type="ECO:0000259" key="1">
    <source>
        <dbReference type="Pfam" id="PF03478"/>
    </source>
</evidence>
<reference evidence="2 3" key="1">
    <citation type="journal article" date="2010" name="Nature">
        <title>Genome sequencing and analysis of the model grass Brachypodium distachyon.</title>
        <authorList>
            <consortium name="International Brachypodium Initiative"/>
        </authorList>
    </citation>
    <scope>NUCLEOTIDE SEQUENCE [LARGE SCALE GENOMIC DNA]</scope>
    <source>
        <strain evidence="2 3">Bd21</strain>
    </source>
</reference>
<dbReference type="EnsemblPlants" id="KQJ89384">
    <property type="protein sequence ID" value="KQJ89384"/>
    <property type="gene ID" value="BRADI_4g25199v3"/>
</dbReference>
<dbReference type="InParanoid" id="A0A0Q3ITB1"/>
<dbReference type="Gramene" id="KQJ89384">
    <property type="protein sequence ID" value="KQJ89384"/>
    <property type="gene ID" value="BRADI_4g25199v3"/>
</dbReference>
<gene>
    <name evidence="2" type="ORF">BRADI_4g25199v3</name>
</gene>
<dbReference type="PANTHER" id="PTHR33110:SF79">
    <property type="entry name" value="OS12G0155900 PROTEIN"/>
    <property type="match status" value="1"/>
</dbReference>
<evidence type="ECO:0000313" key="4">
    <source>
        <dbReference type="Proteomes" id="UP000008810"/>
    </source>
</evidence>
<evidence type="ECO:0000313" key="3">
    <source>
        <dbReference type="EnsemblPlants" id="KQJ89384"/>
    </source>
</evidence>
<protein>
    <recommendedName>
        <fullName evidence="1">KIB1-4 beta-propeller domain-containing protein</fullName>
    </recommendedName>
</protein>
<reference evidence="2" key="2">
    <citation type="submission" date="2017-06" db="EMBL/GenBank/DDBJ databases">
        <title>WGS assembly of Brachypodium distachyon.</title>
        <authorList>
            <consortium name="The International Brachypodium Initiative"/>
            <person name="Lucas S."/>
            <person name="Harmon-Smith M."/>
            <person name="Lail K."/>
            <person name="Tice H."/>
            <person name="Grimwood J."/>
            <person name="Bruce D."/>
            <person name="Barry K."/>
            <person name="Shu S."/>
            <person name="Lindquist E."/>
            <person name="Wang M."/>
            <person name="Pitluck S."/>
            <person name="Vogel J.P."/>
            <person name="Garvin D.F."/>
            <person name="Mockler T.C."/>
            <person name="Schmutz J."/>
            <person name="Rokhsar D."/>
            <person name="Bevan M.W."/>
        </authorList>
    </citation>
    <scope>NUCLEOTIDE SEQUENCE</scope>
    <source>
        <strain evidence="2">Bd21</strain>
    </source>
</reference>
<accession>A0A0Q3ITB1</accession>
<dbReference type="EMBL" id="CM000883">
    <property type="protein sequence ID" value="KQJ89384.1"/>
    <property type="molecule type" value="Genomic_DNA"/>
</dbReference>
<dbReference type="AlphaFoldDB" id="A0A0Q3ITB1"/>
<dbReference type="PANTHER" id="PTHR33110">
    <property type="entry name" value="F-BOX/KELCH-REPEAT PROTEIN-RELATED"/>
    <property type="match status" value="1"/>
</dbReference>
<evidence type="ECO:0000313" key="2">
    <source>
        <dbReference type="EMBL" id="KQJ89384.1"/>
    </source>
</evidence>
<sequence length="431" mass="47303">MAGSDEPASSLWSDLPTDLAGLVLRQVPSYADRARFASVCRHLRYAAKLLLQSPSTIRPALPWLKILDGDRRTFRSLPDGELHRLPRTRPPPLLSANMGWLLFQDAGGRQYLKNPLSGAVLRLPVQCKAPAIRHDSEPSSSSSCNSDEFQIQKVIACTRDNAVAALISYRGLPSTVAYCRPGNNTPPWSMGRLVLPGPPDTWYEDMAIFKSRAYTVTLCGDLWAHDITQLGTAAGEVHVSPRVDHVIMGPASAGDLDGAYAYMACSRRSFLVTSARGDKLRMVRWIVPYDQHLIPGQCRRGCTACAAAKTMEFKVFEAADMESGGRWVELERLDDDEVLFISAHCSKAMSIGSMSSKSNYGGVRGGQIYFAGGDLSSWFFGDGPITRCPTRTCGVYDMRTKLISPISSKWPISDQSPAAWFFPFVDHSGNS</sequence>
<keyword evidence="4" id="KW-1185">Reference proteome</keyword>
<dbReference type="InterPro" id="IPR036047">
    <property type="entry name" value="F-box-like_dom_sf"/>
</dbReference>
<reference evidence="3" key="3">
    <citation type="submission" date="2018-08" db="UniProtKB">
        <authorList>
            <consortium name="EnsemblPlants"/>
        </authorList>
    </citation>
    <scope>IDENTIFICATION</scope>
    <source>
        <strain evidence="3">cv. Bd21</strain>
    </source>
</reference>
<feature type="domain" description="KIB1-4 beta-propeller" evidence="1">
    <location>
        <begin position="75"/>
        <end position="397"/>
    </location>
</feature>
<dbReference type="Pfam" id="PF03478">
    <property type="entry name" value="Beta-prop_KIB1-4"/>
    <property type="match status" value="1"/>
</dbReference>
<name>A0A0Q3ITB1_BRADI</name>
<dbReference type="InterPro" id="IPR005174">
    <property type="entry name" value="KIB1-4_b-propeller"/>
</dbReference>
<dbReference type="Proteomes" id="UP000008810">
    <property type="component" value="Chromosome 4"/>
</dbReference>
<dbReference type="SUPFAM" id="SSF81383">
    <property type="entry name" value="F-box domain"/>
    <property type="match status" value="1"/>
</dbReference>
<dbReference type="OrthoDB" id="683606at2759"/>
<organism evidence="2">
    <name type="scientific">Brachypodium distachyon</name>
    <name type="common">Purple false brome</name>
    <name type="synonym">Trachynia distachya</name>
    <dbReference type="NCBI Taxonomy" id="15368"/>
    <lineage>
        <taxon>Eukaryota</taxon>
        <taxon>Viridiplantae</taxon>
        <taxon>Streptophyta</taxon>
        <taxon>Embryophyta</taxon>
        <taxon>Tracheophyta</taxon>
        <taxon>Spermatophyta</taxon>
        <taxon>Magnoliopsida</taxon>
        <taxon>Liliopsida</taxon>
        <taxon>Poales</taxon>
        <taxon>Poaceae</taxon>
        <taxon>BOP clade</taxon>
        <taxon>Pooideae</taxon>
        <taxon>Stipodae</taxon>
        <taxon>Brachypodieae</taxon>
        <taxon>Brachypodium</taxon>
    </lineage>
</organism>